<dbReference type="InterPro" id="IPR050253">
    <property type="entry name" value="Seed_Storage-Functional"/>
</dbReference>
<dbReference type="Pfam" id="PF00190">
    <property type="entry name" value="Cupin_1"/>
    <property type="match status" value="1"/>
</dbReference>
<evidence type="ECO:0000256" key="2">
    <source>
        <dbReference type="SAM" id="SignalP"/>
    </source>
</evidence>
<keyword evidence="5" id="KW-1185">Reference proteome</keyword>
<feature type="region of interest" description="Disordered" evidence="1">
    <location>
        <begin position="423"/>
        <end position="458"/>
    </location>
</feature>
<dbReference type="CDD" id="cd02244">
    <property type="entry name" value="cupin_7S_vicilin-like_N"/>
    <property type="match status" value="1"/>
</dbReference>
<feature type="domain" description="Cupin type-1" evidence="3">
    <location>
        <begin position="29"/>
        <end position="183"/>
    </location>
</feature>
<feature type="signal peptide" evidence="2">
    <location>
        <begin position="1"/>
        <end position="22"/>
    </location>
</feature>
<feature type="chain" id="PRO_5043372888" description="Cupin type-1 domain-containing protein" evidence="2">
    <location>
        <begin position="23"/>
        <end position="458"/>
    </location>
</feature>
<dbReference type="InterPro" id="IPR014710">
    <property type="entry name" value="RmlC-like_jellyroll"/>
</dbReference>
<accession>A0AAV8PK64</accession>
<dbReference type="InterPro" id="IPR011051">
    <property type="entry name" value="RmlC_Cupin_sf"/>
</dbReference>
<dbReference type="PANTHER" id="PTHR31189">
    <property type="entry name" value="OS03G0336100 PROTEIN-RELATED"/>
    <property type="match status" value="1"/>
</dbReference>
<dbReference type="InterPro" id="IPR006045">
    <property type="entry name" value="Cupin_1"/>
</dbReference>
<dbReference type="SMART" id="SM00835">
    <property type="entry name" value="Cupin_1"/>
    <property type="match status" value="2"/>
</dbReference>
<dbReference type="Proteomes" id="UP001222027">
    <property type="component" value="Unassembled WGS sequence"/>
</dbReference>
<reference evidence="4 5" key="1">
    <citation type="submission" date="2022-12" db="EMBL/GenBank/DDBJ databases">
        <title>Chromosome-scale assembly of the Ensete ventricosum genome.</title>
        <authorList>
            <person name="Dussert Y."/>
            <person name="Stocks J."/>
            <person name="Wendawek A."/>
            <person name="Woldeyes F."/>
            <person name="Nichols R.A."/>
            <person name="Borrell J.S."/>
        </authorList>
    </citation>
    <scope>NUCLEOTIDE SEQUENCE [LARGE SCALE GENOMIC DNA]</scope>
    <source>
        <strain evidence="5">cv. Maze</strain>
        <tissue evidence="4">Seeds</tissue>
    </source>
</reference>
<evidence type="ECO:0000259" key="3">
    <source>
        <dbReference type="SMART" id="SM00835"/>
    </source>
</evidence>
<dbReference type="SUPFAM" id="SSF51182">
    <property type="entry name" value="RmlC-like cupins"/>
    <property type="match status" value="1"/>
</dbReference>
<evidence type="ECO:0000313" key="5">
    <source>
        <dbReference type="Proteomes" id="UP001222027"/>
    </source>
</evidence>
<dbReference type="PANTHER" id="PTHR31189:SF7">
    <property type="entry name" value="OS03G0197300 PROTEIN"/>
    <property type="match status" value="1"/>
</dbReference>
<evidence type="ECO:0000313" key="4">
    <source>
        <dbReference type="EMBL" id="KAJ8492668.1"/>
    </source>
</evidence>
<protein>
    <recommendedName>
        <fullName evidence="3">Cupin type-1 domain-containing protein</fullName>
    </recommendedName>
</protein>
<organism evidence="4 5">
    <name type="scientific">Ensete ventricosum</name>
    <name type="common">Abyssinian banana</name>
    <name type="synonym">Musa ensete</name>
    <dbReference type="NCBI Taxonomy" id="4639"/>
    <lineage>
        <taxon>Eukaryota</taxon>
        <taxon>Viridiplantae</taxon>
        <taxon>Streptophyta</taxon>
        <taxon>Embryophyta</taxon>
        <taxon>Tracheophyta</taxon>
        <taxon>Spermatophyta</taxon>
        <taxon>Magnoliopsida</taxon>
        <taxon>Liliopsida</taxon>
        <taxon>Zingiberales</taxon>
        <taxon>Musaceae</taxon>
        <taxon>Ensete</taxon>
    </lineage>
</organism>
<dbReference type="CDD" id="cd02245">
    <property type="entry name" value="cupin_7S_vicilin-like_C"/>
    <property type="match status" value="1"/>
</dbReference>
<dbReference type="AlphaFoldDB" id="A0AAV8PK64"/>
<evidence type="ECO:0000256" key="1">
    <source>
        <dbReference type="SAM" id="MobiDB-lite"/>
    </source>
</evidence>
<gene>
    <name evidence="4" type="ORF">OPV22_014389</name>
</gene>
<dbReference type="Gene3D" id="2.60.120.10">
    <property type="entry name" value="Jelly Rolls"/>
    <property type="match status" value="2"/>
</dbReference>
<keyword evidence="2" id="KW-0732">Signal</keyword>
<dbReference type="EMBL" id="JAQQAF010000004">
    <property type="protein sequence ID" value="KAJ8492668.1"/>
    <property type="molecule type" value="Genomic_DNA"/>
</dbReference>
<name>A0AAV8PK64_ENSVE</name>
<proteinExistence type="predicted"/>
<feature type="domain" description="Cupin type-1" evidence="3">
    <location>
        <begin position="237"/>
        <end position="396"/>
    </location>
</feature>
<sequence>MKLKAVVLFGAILLCALAAINSEEWPGFSPLVTKESRRTLTLTESGGITAVDVHDGCRGSYHLQFITLEPGSLFLPVLLHTDMLFYVHTGRGTVTYISEDETDEIDVVRGDVCRLQHGTTFFVRSHGDPTREKLRVHAIFDKTGIDDPLGFSVSAYSNLGDMVRGFDEKVLQSGFGVSEETIRGLKWVPTPPPIVPTTHENETEKPNWKEGILEALLGVGGPTDVMNRKKTTKTKTYNFFKAKPDVANRNGWSTAVTHEDLQALEGSNLAPFMVNLTRGSMMGPHWNPRATEIAVVLQGQGMVQMVCPSDPKGKVDDDFACRNTKFKVEEGDAFVVPRFHPMTQVSYNNDTFVFVGFSSMAGNNHPQFLAGRSSVLQALDPDVVAASFNAPNASTIEGLLASQSDSIILACTSCAEELERIMEEDIERRKEEEERKRAEEEAEKREEAATKREEAEVR</sequence>
<comment type="caution">
    <text evidence="4">The sequence shown here is derived from an EMBL/GenBank/DDBJ whole genome shotgun (WGS) entry which is preliminary data.</text>
</comment>